<accession>A0ABN9WCW0</accession>
<dbReference type="EMBL" id="CAUYUJ010018386">
    <property type="protein sequence ID" value="CAK0883190.1"/>
    <property type="molecule type" value="Genomic_DNA"/>
</dbReference>
<proteinExistence type="predicted"/>
<gene>
    <name evidence="3" type="ORF">PCOR1329_LOCUS65456</name>
</gene>
<feature type="non-terminal residue" evidence="3">
    <location>
        <position position="1"/>
    </location>
</feature>
<dbReference type="Proteomes" id="UP001189429">
    <property type="component" value="Unassembled WGS sequence"/>
</dbReference>
<feature type="region of interest" description="Disordered" evidence="2">
    <location>
        <begin position="36"/>
        <end position="56"/>
    </location>
</feature>
<evidence type="ECO:0000256" key="1">
    <source>
        <dbReference type="SAM" id="Coils"/>
    </source>
</evidence>
<feature type="compositionally biased region" description="Basic and acidic residues" evidence="2">
    <location>
        <begin position="368"/>
        <end position="377"/>
    </location>
</feature>
<comment type="caution">
    <text evidence="3">The sequence shown here is derived from an EMBL/GenBank/DDBJ whole genome shotgun (WGS) entry which is preliminary data.</text>
</comment>
<sequence length="389" mass="44520">VGLDAETRFRRLKDHWMAEQARWEEDREHWEEERQHLKRSLETERGKRQAAEEAERVARAKIRIADEATDRVKEESRAVLEARMQHEAANYQAQVQMLNDEIDDLNEKLGIERGKAARAERAQSQLETLKRKLEESQVWKRERDELQDRLDQQAVSGQAGAGAHLQDRLASMRRELEDAALQNEVLKGSLDQLQRDKDAAVDELGRRRSQLGRRHGSLSAGIEAASAAEDVGRRLAHEMEQKPGLGRSAEDDLLDRLLVEKGRATRAETTLQLRETEVTALQERLQSESAQLKELQRGAREGAGPAEDTERTRELQALLAQRDRELQVHRWRGRAESDSLAAQEALMSSCFHEIGLRYHRLRAQHEILQRRQPEGDRPGSPPADRTGGR</sequence>
<feature type="region of interest" description="Disordered" evidence="2">
    <location>
        <begin position="368"/>
        <end position="389"/>
    </location>
</feature>
<evidence type="ECO:0008006" key="5">
    <source>
        <dbReference type="Google" id="ProtNLM"/>
    </source>
</evidence>
<keyword evidence="1" id="KW-0175">Coiled coil</keyword>
<feature type="coiled-coil region" evidence="1">
    <location>
        <begin position="81"/>
        <end position="203"/>
    </location>
</feature>
<evidence type="ECO:0000256" key="2">
    <source>
        <dbReference type="SAM" id="MobiDB-lite"/>
    </source>
</evidence>
<organism evidence="3 4">
    <name type="scientific">Prorocentrum cordatum</name>
    <dbReference type="NCBI Taxonomy" id="2364126"/>
    <lineage>
        <taxon>Eukaryota</taxon>
        <taxon>Sar</taxon>
        <taxon>Alveolata</taxon>
        <taxon>Dinophyceae</taxon>
        <taxon>Prorocentrales</taxon>
        <taxon>Prorocentraceae</taxon>
        <taxon>Prorocentrum</taxon>
    </lineage>
</organism>
<keyword evidence="4" id="KW-1185">Reference proteome</keyword>
<protein>
    <recommendedName>
        <fullName evidence="5">Centrosomal protein of 162 kDa</fullName>
    </recommendedName>
</protein>
<evidence type="ECO:0000313" key="3">
    <source>
        <dbReference type="EMBL" id="CAK0883190.1"/>
    </source>
</evidence>
<name>A0ABN9WCW0_9DINO</name>
<reference evidence="3" key="1">
    <citation type="submission" date="2023-10" db="EMBL/GenBank/DDBJ databases">
        <authorList>
            <person name="Chen Y."/>
            <person name="Shah S."/>
            <person name="Dougan E. K."/>
            <person name="Thang M."/>
            <person name="Chan C."/>
        </authorList>
    </citation>
    <scope>NUCLEOTIDE SEQUENCE [LARGE SCALE GENOMIC DNA]</scope>
</reference>
<evidence type="ECO:0000313" key="4">
    <source>
        <dbReference type="Proteomes" id="UP001189429"/>
    </source>
</evidence>